<feature type="non-terminal residue" evidence="3">
    <location>
        <position position="1"/>
    </location>
</feature>
<feature type="domain" description="DUF1664" evidence="2">
    <location>
        <begin position="21"/>
        <end position="110"/>
    </location>
</feature>
<dbReference type="InterPro" id="IPR012458">
    <property type="entry name" value="DUF1664"/>
</dbReference>
<proteinExistence type="predicted"/>
<evidence type="ECO:0000256" key="1">
    <source>
        <dbReference type="SAM" id="Phobius"/>
    </source>
</evidence>
<dbReference type="Proteomes" id="UP000287651">
    <property type="component" value="Unassembled WGS sequence"/>
</dbReference>
<protein>
    <recommendedName>
        <fullName evidence="2">DUF1664 domain-containing protein</fullName>
    </recommendedName>
</protein>
<evidence type="ECO:0000313" key="4">
    <source>
        <dbReference type="Proteomes" id="UP000287651"/>
    </source>
</evidence>
<accession>A0A427B2L1</accession>
<dbReference type="AlphaFoldDB" id="A0A427B2L1"/>
<keyword evidence="1" id="KW-0472">Membrane</keyword>
<comment type="caution">
    <text evidence="3">The sequence shown here is derived from an EMBL/GenBank/DDBJ whole genome shotgun (WGS) entry which is preliminary data.</text>
</comment>
<dbReference type="PANTHER" id="PTHR47289:SF2">
    <property type="entry name" value="TRANSCRIPTION FACTOR, PUTATIVE (DUF1664)-RELATED"/>
    <property type="match status" value="1"/>
</dbReference>
<evidence type="ECO:0000259" key="2">
    <source>
        <dbReference type="Pfam" id="PF07889"/>
    </source>
</evidence>
<keyword evidence="1" id="KW-1133">Transmembrane helix</keyword>
<name>A0A427B2L1_ENSVE</name>
<dbReference type="EMBL" id="AMZH03000640">
    <property type="protein sequence ID" value="RRT82713.1"/>
    <property type="molecule type" value="Genomic_DNA"/>
</dbReference>
<gene>
    <name evidence="3" type="ORF">B296_00004592</name>
</gene>
<evidence type="ECO:0000313" key="3">
    <source>
        <dbReference type="EMBL" id="RRT82713.1"/>
    </source>
</evidence>
<dbReference type="PANTHER" id="PTHR47289">
    <property type="entry name" value="TRANSCRIPTION FACTOR, PUTATIVE (DUF1664)-RELATED"/>
    <property type="match status" value="1"/>
</dbReference>
<reference evidence="3 4" key="1">
    <citation type="journal article" date="2014" name="Agronomy (Basel)">
        <title>A Draft Genome Sequence for Ensete ventricosum, the Drought-Tolerant Tree Against Hunger.</title>
        <authorList>
            <person name="Harrison J."/>
            <person name="Moore K.A."/>
            <person name="Paszkiewicz K."/>
            <person name="Jones T."/>
            <person name="Grant M."/>
            <person name="Ambacheew D."/>
            <person name="Muzemil S."/>
            <person name="Studholme D.J."/>
        </authorList>
    </citation>
    <scope>NUCLEOTIDE SEQUENCE [LARGE SCALE GENOMIC DNA]</scope>
</reference>
<keyword evidence="1" id="KW-0812">Transmembrane</keyword>
<dbReference type="Pfam" id="PF07889">
    <property type="entry name" value="DUF1664"/>
    <property type="match status" value="1"/>
</dbReference>
<feature type="transmembrane region" description="Helical" evidence="1">
    <location>
        <begin position="25"/>
        <end position="43"/>
    </location>
</feature>
<sequence length="129" mass="14083">LPFCSWNLNNPSIIFQISTAGSGRYGVSAVIVIGALGYVIIWWKGWKLSDMMFVTRRGFSDACTRVGKQLELVSSSIATAKKQLSSKIDLVDSNVEECKEIAAATKFEVRLYISVLRSSTSVSVSGLKV</sequence>
<organism evidence="3 4">
    <name type="scientific">Ensete ventricosum</name>
    <name type="common">Abyssinian banana</name>
    <name type="synonym">Musa ensete</name>
    <dbReference type="NCBI Taxonomy" id="4639"/>
    <lineage>
        <taxon>Eukaryota</taxon>
        <taxon>Viridiplantae</taxon>
        <taxon>Streptophyta</taxon>
        <taxon>Embryophyta</taxon>
        <taxon>Tracheophyta</taxon>
        <taxon>Spermatophyta</taxon>
        <taxon>Magnoliopsida</taxon>
        <taxon>Liliopsida</taxon>
        <taxon>Zingiberales</taxon>
        <taxon>Musaceae</taxon>
        <taxon>Ensete</taxon>
    </lineage>
</organism>